<dbReference type="HOGENOM" id="CLU_041141_4_0_12"/>
<dbReference type="RefSeq" id="WP_013253665.1">
    <property type="nucleotide sequence ID" value="NC_014364.1"/>
</dbReference>
<name>E1R0V2_SEDSS</name>
<keyword evidence="3" id="KW-1185">Reference proteome</keyword>
<dbReference type="eggNOG" id="COG2378">
    <property type="taxonomic scope" value="Bacteria"/>
</dbReference>
<dbReference type="Pfam" id="PF25583">
    <property type="entry name" value="WCX"/>
    <property type="match status" value="1"/>
</dbReference>
<dbReference type="Proteomes" id="UP000002318">
    <property type="component" value="Chromosome"/>
</dbReference>
<sequence>MSRSLRFPQIEQLLLDHPEGLHRADIARRLGVHKSTIGRDITLLTSQLPLIEEADGRIRLDRHGYLHTIHLTMHELEALHLSARLFSKVMRFPFPHASAALRKLADAQGRVSPALAARIRDTAEELDEFISASSGDYAAYRKVIEELGIAISEMRPVKISHFSREKQSTRQFHLFPVTLEPHPEGKAVHLIGWDLDAEEPFFRTIKTERIDSVILEASDPDLFACIPTERMMEGLRNAWSIWSTDAPPIPVRLCFSSVVADRVAETQWHSSQNLDYLPDGRLIWSALIAEPKEMYPWIRGWGPDVEILEPEDLRLRHRSDLERGVALYAEKGTTDV</sequence>
<proteinExistence type="predicted"/>
<gene>
    <name evidence="2" type="ordered locus">Spirs_1068</name>
</gene>
<dbReference type="AlphaFoldDB" id="E1R0V2"/>
<reference evidence="2 3" key="1">
    <citation type="journal article" date="2010" name="Stand. Genomic Sci.">
        <title>Complete genome sequence of Spirochaeta smaragdinae type strain (SEBR 4228).</title>
        <authorList>
            <person name="Mavromatis K."/>
            <person name="Yasawong M."/>
            <person name="Chertkov O."/>
            <person name="Lapidus A."/>
            <person name="Lucas S."/>
            <person name="Nolan M."/>
            <person name="Del Rio T.G."/>
            <person name="Tice H."/>
            <person name="Cheng J.F."/>
            <person name="Pitluck S."/>
            <person name="Liolios K."/>
            <person name="Ivanova N."/>
            <person name="Tapia R."/>
            <person name="Han C."/>
            <person name="Bruce D."/>
            <person name="Goodwin L."/>
            <person name="Pati A."/>
            <person name="Chen A."/>
            <person name="Palaniappan K."/>
            <person name="Land M."/>
            <person name="Hauser L."/>
            <person name="Chang Y.J."/>
            <person name="Jeffries C.D."/>
            <person name="Detter J.C."/>
            <person name="Rohde M."/>
            <person name="Brambilla E."/>
            <person name="Spring S."/>
            <person name="Goker M."/>
            <person name="Sikorski J."/>
            <person name="Woyke T."/>
            <person name="Bristow J."/>
            <person name="Eisen J.A."/>
            <person name="Markowitz V."/>
            <person name="Hugenholtz P."/>
            <person name="Klenk H.P."/>
            <person name="Kyrpides N.C."/>
        </authorList>
    </citation>
    <scope>NUCLEOTIDE SEQUENCE [LARGE SCALE GENOMIC DNA]</scope>
    <source>
        <strain evidence="3">DSM 11293 / JCM 15392 / SEBR 4228</strain>
    </source>
</reference>
<dbReference type="STRING" id="573413.Spirs_1068"/>
<dbReference type="PANTHER" id="PTHR34580">
    <property type="match status" value="1"/>
</dbReference>
<dbReference type="KEGG" id="ssm:Spirs_1068"/>
<evidence type="ECO:0000313" key="3">
    <source>
        <dbReference type="Proteomes" id="UP000002318"/>
    </source>
</evidence>
<dbReference type="OrthoDB" id="369264at2"/>
<dbReference type="InterPro" id="IPR051534">
    <property type="entry name" value="CBASS_pafABC_assoc_protein"/>
</dbReference>
<feature type="domain" description="WCX" evidence="1">
    <location>
        <begin position="247"/>
        <end position="323"/>
    </location>
</feature>
<dbReference type="PANTHER" id="PTHR34580:SF1">
    <property type="entry name" value="PROTEIN PAFC"/>
    <property type="match status" value="1"/>
</dbReference>
<accession>E1R0V2</accession>
<evidence type="ECO:0000313" key="2">
    <source>
        <dbReference type="EMBL" id="ADK80201.1"/>
    </source>
</evidence>
<dbReference type="EMBL" id="CP002116">
    <property type="protein sequence ID" value="ADK80201.1"/>
    <property type="molecule type" value="Genomic_DNA"/>
</dbReference>
<organism evidence="2 3">
    <name type="scientific">Sediminispirochaeta smaragdinae (strain DSM 11293 / JCM 15392 / SEBR 4228)</name>
    <name type="common">Spirochaeta smaragdinae</name>
    <dbReference type="NCBI Taxonomy" id="573413"/>
    <lineage>
        <taxon>Bacteria</taxon>
        <taxon>Pseudomonadati</taxon>
        <taxon>Spirochaetota</taxon>
        <taxon>Spirochaetia</taxon>
        <taxon>Spirochaetales</taxon>
        <taxon>Spirochaetaceae</taxon>
        <taxon>Sediminispirochaeta</taxon>
    </lineage>
</organism>
<protein>
    <submittedName>
        <fullName evidence="2">Regulatory protein, DeoR</fullName>
    </submittedName>
</protein>
<evidence type="ECO:0000259" key="1">
    <source>
        <dbReference type="Pfam" id="PF25583"/>
    </source>
</evidence>
<dbReference type="InterPro" id="IPR057727">
    <property type="entry name" value="WCX_dom"/>
</dbReference>